<dbReference type="PANTHER" id="PTHR45586:SF1">
    <property type="entry name" value="LIPOPOLYSACCHARIDE ASSEMBLY PROTEIN B"/>
    <property type="match status" value="1"/>
</dbReference>
<dbReference type="SMART" id="SM00028">
    <property type="entry name" value="TPR"/>
    <property type="match status" value="4"/>
</dbReference>
<dbReference type="InterPro" id="IPR051012">
    <property type="entry name" value="CellSynth/LPSAsmb/PSIAsmb"/>
</dbReference>
<dbReference type="RefSeq" id="WP_203570257.1">
    <property type="nucleotide sequence ID" value="NZ_WOFE01000001.1"/>
</dbReference>
<protein>
    <submittedName>
        <fullName evidence="5">Type IV pilus biogenesis/stability protein PilW</fullName>
    </submittedName>
</protein>
<keyword evidence="1" id="KW-0677">Repeat</keyword>
<organism evidence="5 6">
    <name type="scientific">Deefgea chitinilytica</name>
    <dbReference type="NCBI Taxonomy" id="570276"/>
    <lineage>
        <taxon>Bacteria</taxon>
        <taxon>Pseudomonadati</taxon>
        <taxon>Pseudomonadota</taxon>
        <taxon>Betaproteobacteria</taxon>
        <taxon>Neisseriales</taxon>
        <taxon>Chitinibacteraceae</taxon>
        <taxon>Deefgea</taxon>
    </lineage>
</organism>
<evidence type="ECO:0000256" key="1">
    <source>
        <dbReference type="ARBA" id="ARBA00022737"/>
    </source>
</evidence>
<dbReference type="Proteomes" id="UP001195660">
    <property type="component" value="Unassembled WGS sequence"/>
</dbReference>
<dbReference type="Pfam" id="PF13181">
    <property type="entry name" value="TPR_8"/>
    <property type="match status" value="1"/>
</dbReference>
<dbReference type="InterPro" id="IPR019734">
    <property type="entry name" value="TPR_rpt"/>
</dbReference>
<evidence type="ECO:0000256" key="4">
    <source>
        <dbReference type="SAM" id="SignalP"/>
    </source>
</evidence>
<dbReference type="Gene3D" id="1.25.40.10">
    <property type="entry name" value="Tetratricopeptide repeat domain"/>
    <property type="match status" value="1"/>
</dbReference>
<proteinExistence type="predicted"/>
<feature type="repeat" description="TPR" evidence="3">
    <location>
        <begin position="62"/>
        <end position="95"/>
    </location>
</feature>
<dbReference type="EMBL" id="WOFE01000001">
    <property type="protein sequence ID" value="MBM5570995.1"/>
    <property type="molecule type" value="Genomic_DNA"/>
</dbReference>
<feature type="signal peptide" evidence="4">
    <location>
        <begin position="1"/>
        <end position="20"/>
    </location>
</feature>
<dbReference type="SUPFAM" id="SSF81901">
    <property type="entry name" value="HCP-like"/>
    <property type="match status" value="1"/>
</dbReference>
<evidence type="ECO:0000313" key="6">
    <source>
        <dbReference type="Proteomes" id="UP001195660"/>
    </source>
</evidence>
<keyword evidence="6" id="KW-1185">Reference proteome</keyword>
<reference evidence="5 6" key="1">
    <citation type="submission" date="2019-11" db="EMBL/GenBank/DDBJ databases">
        <title>Novel Deefgea species.</title>
        <authorList>
            <person name="Han J.-H."/>
        </authorList>
    </citation>
    <scope>NUCLEOTIDE SEQUENCE [LARGE SCALE GENOMIC DNA]</scope>
    <source>
        <strain evidence="5 6">LMG 24817</strain>
    </source>
</reference>
<dbReference type="Pfam" id="PF14559">
    <property type="entry name" value="TPR_19"/>
    <property type="match status" value="1"/>
</dbReference>
<name>A0ABS2CA36_9NEIS</name>
<dbReference type="Pfam" id="PF13431">
    <property type="entry name" value="TPR_17"/>
    <property type="match status" value="1"/>
</dbReference>
<evidence type="ECO:0000256" key="3">
    <source>
        <dbReference type="PROSITE-ProRule" id="PRU00339"/>
    </source>
</evidence>
<comment type="caution">
    <text evidence="5">The sequence shown here is derived from an EMBL/GenBank/DDBJ whole genome shotgun (WGS) entry which is preliminary data.</text>
</comment>
<accession>A0ABS2CA36</accession>
<dbReference type="NCBIfam" id="TIGR02521">
    <property type="entry name" value="type_IV_pilW"/>
    <property type="match status" value="1"/>
</dbReference>
<gene>
    <name evidence="5" type="primary">pilW</name>
    <name evidence="5" type="ORF">GM173_05300</name>
</gene>
<keyword evidence="2 3" id="KW-0802">TPR repeat</keyword>
<keyword evidence="4" id="KW-0732">Signal</keyword>
<evidence type="ECO:0000256" key="2">
    <source>
        <dbReference type="ARBA" id="ARBA00022803"/>
    </source>
</evidence>
<dbReference type="InterPro" id="IPR011990">
    <property type="entry name" value="TPR-like_helical_dom_sf"/>
</dbReference>
<evidence type="ECO:0000313" key="5">
    <source>
        <dbReference type="EMBL" id="MBM5570995.1"/>
    </source>
</evidence>
<feature type="chain" id="PRO_5046817266" evidence="4">
    <location>
        <begin position="21"/>
        <end position="246"/>
    </location>
</feature>
<dbReference type="PROSITE" id="PS50005">
    <property type="entry name" value="TPR"/>
    <property type="match status" value="1"/>
</dbReference>
<dbReference type="PANTHER" id="PTHR45586">
    <property type="entry name" value="TPR REPEAT-CONTAINING PROTEIN PA4667"/>
    <property type="match status" value="1"/>
</dbReference>
<dbReference type="InterPro" id="IPR013360">
    <property type="entry name" value="Pilus_4_PilW"/>
</dbReference>
<sequence>MKQYLVVLIACLSLTPFSWANNDGESRASVRTRLASEYYKLGQYTIAVSEAQKALDSDSKFVLAYNVMALSYWALKDNGMATKLFQDALKIEPSNSDVNHNYANFLCTNGDVKKAQEHFAIALSNPLYPTPDQTMLAAANCAISNKDIPLAVEWYKKVLAIRPNNMQAKFQLSNLLLKSGDLPEAKRYFIEMLKSSKNPQSELLWLGVRIERAIGNKTAEQRYAAELMAQFPDSVEATKLQIGKYD</sequence>